<evidence type="ECO:0000259" key="2">
    <source>
        <dbReference type="Pfam" id="PF00085"/>
    </source>
</evidence>
<dbReference type="InterPro" id="IPR013766">
    <property type="entry name" value="Thioredoxin_domain"/>
</dbReference>
<organism evidence="3 4">
    <name type="scientific">Nocardioides cavernae</name>
    <dbReference type="NCBI Taxonomy" id="1921566"/>
    <lineage>
        <taxon>Bacteria</taxon>
        <taxon>Bacillati</taxon>
        <taxon>Actinomycetota</taxon>
        <taxon>Actinomycetes</taxon>
        <taxon>Propionibacteriales</taxon>
        <taxon>Nocardioidaceae</taxon>
        <taxon>Nocardioides</taxon>
    </lineage>
</organism>
<keyword evidence="1" id="KW-0472">Membrane</keyword>
<evidence type="ECO:0000313" key="4">
    <source>
        <dbReference type="Proteomes" id="UP000618818"/>
    </source>
</evidence>
<dbReference type="RefSeq" id="WP_191193334.1">
    <property type="nucleotide sequence ID" value="NZ_JACXYZ010000001.1"/>
</dbReference>
<keyword evidence="4" id="KW-1185">Reference proteome</keyword>
<reference evidence="3 4" key="1">
    <citation type="submission" date="2020-09" db="EMBL/GenBank/DDBJ databases">
        <title>novel species in genus Nocardioides.</title>
        <authorList>
            <person name="Zhang G."/>
        </authorList>
    </citation>
    <scope>NUCLEOTIDE SEQUENCE [LARGE SCALE GENOMIC DNA]</scope>
    <source>
        <strain evidence="3 4">KCTC 39551</strain>
    </source>
</reference>
<keyword evidence="1" id="KW-0812">Transmembrane</keyword>
<dbReference type="SUPFAM" id="SSF52833">
    <property type="entry name" value="Thioredoxin-like"/>
    <property type="match status" value="1"/>
</dbReference>
<feature type="transmembrane region" description="Helical" evidence="1">
    <location>
        <begin position="6"/>
        <end position="24"/>
    </location>
</feature>
<gene>
    <name evidence="3" type="ORF">IEZ26_02430</name>
</gene>
<dbReference type="Pfam" id="PF00085">
    <property type="entry name" value="Thioredoxin"/>
    <property type="match status" value="1"/>
</dbReference>
<feature type="domain" description="Thioredoxin" evidence="2">
    <location>
        <begin position="70"/>
        <end position="153"/>
    </location>
</feature>
<evidence type="ECO:0000256" key="1">
    <source>
        <dbReference type="SAM" id="Phobius"/>
    </source>
</evidence>
<dbReference type="CDD" id="cd02947">
    <property type="entry name" value="TRX_family"/>
    <property type="match status" value="1"/>
</dbReference>
<dbReference type="Proteomes" id="UP000618818">
    <property type="component" value="Unassembled WGS sequence"/>
</dbReference>
<dbReference type="EMBL" id="JACXYZ010000001">
    <property type="protein sequence ID" value="MBD3923465.1"/>
    <property type="molecule type" value="Genomic_DNA"/>
</dbReference>
<sequence>MTTGAWIVVVAVVLALSFGLRRLATDGRFRGTRLVRRPGTDVAPDVATDEAPDTRPGAELVAAVGQQLGERATLLQFSSAFCAPCRATRRVLGEVTGLVDGVAHVEIDAEHHLEATRTLGILRTPTTLVLDAAGAEVTRATGAPTRDQVLTALARV</sequence>
<dbReference type="InterPro" id="IPR036249">
    <property type="entry name" value="Thioredoxin-like_sf"/>
</dbReference>
<proteinExistence type="predicted"/>
<comment type="caution">
    <text evidence="3">The sequence shown here is derived from an EMBL/GenBank/DDBJ whole genome shotgun (WGS) entry which is preliminary data.</text>
</comment>
<evidence type="ECO:0000313" key="3">
    <source>
        <dbReference type="EMBL" id="MBD3923465.1"/>
    </source>
</evidence>
<accession>A0ABR8N5N7</accession>
<name>A0ABR8N5N7_9ACTN</name>
<dbReference type="Gene3D" id="3.40.30.10">
    <property type="entry name" value="Glutaredoxin"/>
    <property type="match status" value="1"/>
</dbReference>
<keyword evidence="1" id="KW-1133">Transmembrane helix</keyword>
<protein>
    <submittedName>
        <fullName evidence="3">Thioredoxin family protein</fullName>
    </submittedName>
</protein>